<dbReference type="InterPro" id="IPR006311">
    <property type="entry name" value="TAT_signal"/>
</dbReference>
<dbReference type="Proteomes" id="UP000831963">
    <property type="component" value="Chromosome"/>
</dbReference>
<dbReference type="PROSITE" id="PS51318">
    <property type="entry name" value="TAT"/>
    <property type="match status" value="1"/>
</dbReference>
<reference evidence="3 4" key="1">
    <citation type="submission" date="2021-06" db="EMBL/GenBank/DDBJ databases">
        <title>Genome-based taxonomic framework of Microbacterium strains isolated from marine environment, the description of four new species and reclassification of four preexisting species.</title>
        <authorList>
            <person name="Lee S.D."/>
            <person name="Kim S.-M."/>
            <person name="Byeon Y.-S."/>
            <person name="Yang H.L."/>
            <person name="Kim I.S."/>
        </authorList>
    </citation>
    <scope>NUCLEOTIDE SEQUENCE [LARGE SCALE GENOMIC DNA]</scope>
    <source>
        <strain evidence="3 4">SSW1-36</strain>
    </source>
</reference>
<dbReference type="RefSeq" id="WP_247956322.1">
    <property type="nucleotide sequence ID" value="NZ_CP078077.1"/>
</dbReference>
<gene>
    <name evidence="3" type="ORF">KV396_15910</name>
</gene>
<dbReference type="PROSITE" id="PS51257">
    <property type="entry name" value="PROKAR_LIPOPROTEIN"/>
    <property type="match status" value="1"/>
</dbReference>
<name>A0ABY4ITA7_9MICO</name>
<keyword evidence="2" id="KW-0732">Signal</keyword>
<feature type="region of interest" description="Disordered" evidence="1">
    <location>
        <begin position="30"/>
        <end position="49"/>
    </location>
</feature>
<evidence type="ECO:0000313" key="3">
    <source>
        <dbReference type="EMBL" id="UPL15864.1"/>
    </source>
</evidence>
<evidence type="ECO:0000256" key="2">
    <source>
        <dbReference type="SAM" id="SignalP"/>
    </source>
</evidence>
<feature type="compositionally biased region" description="Low complexity" evidence="1">
    <location>
        <begin position="30"/>
        <end position="40"/>
    </location>
</feature>
<protein>
    <submittedName>
        <fullName evidence="3">Uncharacterized protein</fullName>
    </submittedName>
</protein>
<accession>A0ABY4ITA7</accession>
<dbReference type="EMBL" id="CP078077">
    <property type="protein sequence ID" value="UPL15864.1"/>
    <property type="molecule type" value="Genomic_DNA"/>
</dbReference>
<feature type="signal peptide" evidence="2">
    <location>
        <begin position="1"/>
        <end position="27"/>
    </location>
</feature>
<keyword evidence="4" id="KW-1185">Reference proteome</keyword>
<organism evidence="3 4">
    <name type="scientific">Microbacterium galbinum</name>
    <dbReference type="NCBI Taxonomy" id="2851646"/>
    <lineage>
        <taxon>Bacteria</taxon>
        <taxon>Bacillati</taxon>
        <taxon>Actinomycetota</taxon>
        <taxon>Actinomycetes</taxon>
        <taxon>Micrococcales</taxon>
        <taxon>Microbacteriaceae</taxon>
        <taxon>Microbacterium</taxon>
    </lineage>
</organism>
<evidence type="ECO:0000256" key="1">
    <source>
        <dbReference type="SAM" id="MobiDB-lite"/>
    </source>
</evidence>
<sequence length="219" mass="22761">MSTPLRRRLLWSAALATALASTLAACATGPGAGGSPTSSADPQVQDFSGIVTEPPTGRVRGTGTVLDVDGEVQLCLGGVAESYPPQCTGVPLIGWSWDGVDGSETSGKTTWGAYAVTGRYDGESITVTDPPVLLALYDPVRPDDPTGGVEGDASAGELTEIQDDLSSRLGSDALTLWTERGYVWVQVVWDDGQLQRAVDAEYGDGTVIVLPALNEFDAS</sequence>
<feature type="chain" id="PRO_5045621706" evidence="2">
    <location>
        <begin position="28"/>
        <end position="219"/>
    </location>
</feature>
<proteinExistence type="predicted"/>
<evidence type="ECO:0000313" key="4">
    <source>
        <dbReference type="Proteomes" id="UP000831963"/>
    </source>
</evidence>